<comment type="subunit">
    <text evidence="12">Component of the PAM complex.</text>
</comment>
<evidence type="ECO:0000313" key="14">
    <source>
        <dbReference type="Proteomes" id="UP000027222"/>
    </source>
</evidence>
<dbReference type="InterPro" id="IPR013875">
    <property type="entry name" value="Pam17"/>
</dbReference>
<comment type="function">
    <text evidence="12">Component of the PAM complex, a complex required for the translocation of transit peptide-containing proteins from the inner membrane into the mitochondrial matrix in an ATP-dependent manner.</text>
</comment>
<dbReference type="PANTHER" id="PTHR28021:SF1">
    <property type="entry name" value="PRESEQUENCE TRANSLOCATED-ASSOCIATED MOTOR SUBUNIT PAM17, MITOCHONDRIAL"/>
    <property type="match status" value="1"/>
</dbReference>
<sequence>MEAFTARGLRASRRSPLCTVTKNPFFLSRLQSTTTKARPQVASGRQSAQTSTTSSLTWPEYLAIRRNKRTWQTVATIPCALLGLAGGATYFGNLDTDPLKPIMGIDPFFFYGFCTLGCVGVGALVGPTIGTSIWRYRNRRILSLIDNKDVEFFSRVAKNRVDASLQSPTHPVPDYYGEKIGSLHQYRQWLRDQAKYKRKALLPEK</sequence>
<evidence type="ECO:0000256" key="11">
    <source>
        <dbReference type="ARBA" id="ARBA00023136"/>
    </source>
</evidence>
<evidence type="ECO:0000313" key="13">
    <source>
        <dbReference type="EMBL" id="KDR73663.1"/>
    </source>
</evidence>
<dbReference type="GO" id="GO:0030150">
    <property type="term" value="P:protein import into mitochondrial matrix"/>
    <property type="evidence" value="ECO:0007669"/>
    <property type="project" value="UniProtKB-UniRule"/>
</dbReference>
<protein>
    <recommendedName>
        <fullName evidence="12">Presequence translocated-associated motor subunit PAM17</fullName>
    </recommendedName>
</protein>
<dbReference type="Proteomes" id="UP000027222">
    <property type="component" value="Unassembled WGS sequence"/>
</dbReference>
<dbReference type="Pfam" id="PF08566">
    <property type="entry name" value="Pam17"/>
    <property type="match status" value="1"/>
</dbReference>
<evidence type="ECO:0000256" key="12">
    <source>
        <dbReference type="RuleBase" id="RU367146"/>
    </source>
</evidence>
<dbReference type="GO" id="GO:0001405">
    <property type="term" value="C:PAM complex, Tim23 associated import motor"/>
    <property type="evidence" value="ECO:0007669"/>
    <property type="project" value="UniProtKB-UniRule"/>
</dbReference>
<keyword evidence="14" id="KW-1185">Reference proteome</keyword>
<dbReference type="STRING" id="685588.A0A067T3Q5"/>
<evidence type="ECO:0000256" key="3">
    <source>
        <dbReference type="ARBA" id="ARBA00022448"/>
    </source>
</evidence>
<keyword evidence="4 12" id="KW-0812">Transmembrane</keyword>
<evidence type="ECO:0000256" key="1">
    <source>
        <dbReference type="ARBA" id="ARBA00004448"/>
    </source>
</evidence>
<keyword evidence="9 12" id="KW-0811">Translocation</keyword>
<gene>
    <name evidence="13" type="ORF">GALMADRAFT_251445</name>
</gene>
<keyword evidence="11 12" id="KW-0472">Membrane</keyword>
<accession>A0A067T3Q5</accession>
<reference evidence="14" key="1">
    <citation type="journal article" date="2014" name="Proc. Natl. Acad. Sci. U.S.A.">
        <title>Extensive sampling of basidiomycete genomes demonstrates inadequacy of the white-rot/brown-rot paradigm for wood decay fungi.</title>
        <authorList>
            <person name="Riley R."/>
            <person name="Salamov A.A."/>
            <person name="Brown D.W."/>
            <person name="Nagy L.G."/>
            <person name="Floudas D."/>
            <person name="Held B.W."/>
            <person name="Levasseur A."/>
            <person name="Lombard V."/>
            <person name="Morin E."/>
            <person name="Otillar R."/>
            <person name="Lindquist E.A."/>
            <person name="Sun H."/>
            <person name="LaButti K.M."/>
            <person name="Schmutz J."/>
            <person name="Jabbour D."/>
            <person name="Luo H."/>
            <person name="Baker S.E."/>
            <person name="Pisabarro A.G."/>
            <person name="Walton J.D."/>
            <person name="Blanchette R.A."/>
            <person name="Henrissat B."/>
            <person name="Martin F."/>
            <person name="Cullen D."/>
            <person name="Hibbett D.S."/>
            <person name="Grigoriev I.V."/>
        </authorList>
    </citation>
    <scope>NUCLEOTIDE SEQUENCE [LARGE SCALE GENOMIC DNA]</scope>
    <source>
        <strain evidence="14">CBS 339.88</strain>
    </source>
</reference>
<keyword evidence="3 12" id="KW-0813">Transport</keyword>
<evidence type="ECO:0000256" key="8">
    <source>
        <dbReference type="ARBA" id="ARBA00022989"/>
    </source>
</evidence>
<name>A0A067T3Q5_GALM3</name>
<dbReference type="PANTHER" id="PTHR28021">
    <property type="entry name" value="PRESEQUENCE TRANSLOCATED-ASSOCIATED MOTOR SUBUNIT PAM17, MITOCHONDRIAL"/>
    <property type="match status" value="1"/>
</dbReference>
<evidence type="ECO:0000256" key="9">
    <source>
        <dbReference type="ARBA" id="ARBA00023010"/>
    </source>
</evidence>
<comment type="similarity">
    <text evidence="2 12">Belongs to the PAM17 family.</text>
</comment>
<proteinExistence type="inferred from homology"/>
<evidence type="ECO:0000256" key="4">
    <source>
        <dbReference type="ARBA" id="ARBA00022692"/>
    </source>
</evidence>
<evidence type="ECO:0000256" key="5">
    <source>
        <dbReference type="ARBA" id="ARBA00022792"/>
    </source>
</evidence>
<evidence type="ECO:0000256" key="7">
    <source>
        <dbReference type="ARBA" id="ARBA00022946"/>
    </source>
</evidence>
<keyword evidence="7" id="KW-0809">Transit peptide</keyword>
<feature type="transmembrane region" description="Helical" evidence="12">
    <location>
        <begin position="108"/>
        <end position="134"/>
    </location>
</feature>
<dbReference type="OrthoDB" id="5970083at2759"/>
<keyword evidence="5 12" id="KW-0999">Mitochondrion inner membrane</keyword>
<dbReference type="EMBL" id="KL142385">
    <property type="protein sequence ID" value="KDR73663.1"/>
    <property type="molecule type" value="Genomic_DNA"/>
</dbReference>
<evidence type="ECO:0000256" key="6">
    <source>
        <dbReference type="ARBA" id="ARBA00022927"/>
    </source>
</evidence>
<evidence type="ECO:0000256" key="2">
    <source>
        <dbReference type="ARBA" id="ARBA00006837"/>
    </source>
</evidence>
<evidence type="ECO:0000256" key="10">
    <source>
        <dbReference type="ARBA" id="ARBA00023128"/>
    </source>
</evidence>
<organism evidence="13 14">
    <name type="scientific">Galerina marginata (strain CBS 339.88)</name>
    <dbReference type="NCBI Taxonomy" id="685588"/>
    <lineage>
        <taxon>Eukaryota</taxon>
        <taxon>Fungi</taxon>
        <taxon>Dikarya</taxon>
        <taxon>Basidiomycota</taxon>
        <taxon>Agaricomycotina</taxon>
        <taxon>Agaricomycetes</taxon>
        <taxon>Agaricomycetidae</taxon>
        <taxon>Agaricales</taxon>
        <taxon>Agaricineae</taxon>
        <taxon>Strophariaceae</taxon>
        <taxon>Galerina</taxon>
    </lineage>
</organism>
<feature type="transmembrane region" description="Helical" evidence="12">
    <location>
        <begin position="74"/>
        <end position="92"/>
    </location>
</feature>
<keyword evidence="10 12" id="KW-0496">Mitochondrion</keyword>
<keyword evidence="8 12" id="KW-1133">Transmembrane helix</keyword>
<dbReference type="AlphaFoldDB" id="A0A067T3Q5"/>
<comment type="subcellular location">
    <subcellularLocation>
        <location evidence="1 12">Mitochondrion inner membrane</location>
        <topology evidence="1 12">Multi-pass membrane protein</topology>
    </subcellularLocation>
</comment>
<dbReference type="HOGENOM" id="CLU_068297_2_0_1"/>
<keyword evidence="6 12" id="KW-0653">Protein transport</keyword>